<comment type="caution">
    <text evidence="2">The sequence shown here is derived from an EMBL/GenBank/DDBJ whole genome shotgun (WGS) entry which is preliminary data.</text>
</comment>
<dbReference type="Pfam" id="PF13749">
    <property type="entry name" value="HATPase_c_4"/>
    <property type="match status" value="1"/>
</dbReference>
<reference evidence="2 3" key="1">
    <citation type="submission" date="2018-08" db="EMBL/GenBank/DDBJ databases">
        <title>A genome reference for cultivated species of the human gut microbiota.</title>
        <authorList>
            <person name="Zou Y."/>
            <person name="Xue W."/>
            <person name="Luo G."/>
        </authorList>
    </citation>
    <scope>NUCLEOTIDE SEQUENCE [LARGE SCALE GENOMIC DNA]</scope>
    <source>
        <strain evidence="2 3">AM32-2AC</strain>
    </source>
</reference>
<dbReference type="AlphaFoldDB" id="A0A414DIA9"/>
<evidence type="ECO:0000313" key="3">
    <source>
        <dbReference type="Proteomes" id="UP000284794"/>
    </source>
</evidence>
<protein>
    <recommendedName>
        <fullName evidence="1">Filamentation induced by cAMP protein Fic-like C-terminal domain-containing protein</fullName>
    </recommendedName>
</protein>
<dbReference type="EMBL" id="QSIS01000001">
    <property type="protein sequence ID" value="RHD10819.1"/>
    <property type="molecule type" value="Genomic_DNA"/>
</dbReference>
<accession>A0A414DIA9</accession>
<dbReference type="InterPro" id="IPR049514">
    <property type="entry name" value="Fic-like_C"/>
</dbReference>
<evidence type="ECO:0000259" key="1">
    <source>
        <dbReference type="Pfam" id="PF21247"/>
    </source>
</evidence>
<name>A0A414DIA9_9FIRM</name>
<dbReference type="PANTHER" id="PTHR30595:SF6">
    <property type="entry name" value="SCHLAFEN ALBA-2 DOMAIN-CONTAINING PROTEIN"/>
    <property type="match status" value="1"/>
</dbReference>
<dbReference type="Pfam" id="PF21247">
    <property type="entry name" value="Fic-like_C"/>
    <property type="match status" value="1"/>
</dbReference>
<dbReference type="PANTHER" id="PTHR30595">
    <property type="entry name" value="GLPR-RELATED TRANSCRIPTIONAL REPRESSOR"/>
    <property type="match status" value="1"/>
</dbReference>
<proteinExistence type="predicted"/>
<evidence type="ECO:0000313" key="2">
    <source>
        <dbReference type="EMBL" id="RHD10819.1"/>
    </source>
</evidence>
<dbReference type="Proteomes" id="UP000284794">
    <property type="component" value="Unassembled WGS sequence"/>
</dbReference>
<gene>
    <name evidence="2" type="ORF">DW811_00090</name>
</gene>
<feature type="domain" description="Filamentation induced by cAMP protein Fic-like C-terminal" evidence="1">
    <location>
        <begin position="114"/>
        <end position="160"/>
    </location>
</feature>
<dbReference type="InterPro" id="IPR038475">
    <property type="entry name" value="RecG_C_sf"/>
</dbReference>
<organism evidence="2 3">
    <name type="scientific">Lachnospira eligens</name>
    <dbReference type="NCBI Taxonomy" id="39485"/>
    <lineage>
        <taxon>Bacteria</taxon>
        <taxon>Bacillati</taxon>
        <taxon>Bacillota</taxon>
        <taxon>Clostridia</taxon>
        <taxon>Lachnospirales</taxon>
        <taxon>Lachnospiraceae</taxon>
        <taxon>Lachnospira</taxon>
    </lineage>
</organism>
<sequence>MTILQWRVREHYRERCASNMREIHFSRNLKMAQLLHEYEYVREFGEGVDRMYREMEEAGLPEPEYKTVAFMVHATIKNKKYLVGSESTTPQVNPQDKTQATPQDKILEFCKIPRSKNEIVAYMGYKDPRYFTKEYMKPLLKNGELVMTIPDKPNSKNQKYVTKK</sequence>
<dbReference type="Gene3D" id="3.30.565.60">
    <property type="match status" value="1"/>
</dbReference>